<protein>
    <submittedName>
        <fullName evidence="6">Exodeoxyribonuclease V</fullName>
        <ecNumber evidence="6">3.1.11.5</ecNumber>
    </submittedName>
</protein>
<evidence type="ECO:0000256" key="3">
    <source>
        <dbReference type="SAM" id="MobiDB-lite"/>
    </source>
</evidence>
<feature type="compositionally biased region" description="Gly residues" evidence="3">
    <location>
        <begin position="314"/>
        <end position="329"/>
    </location>
</feature>
<keyword evidence="2" id="KW-0067">ATP-binding</keyword>
<dbReference type="STRING" id="326424.FRAAL2853"/>
<evidence type="ECO:0000313" key="6">
    <source>
        <dbReference type="EMBL" id="CAJ61497.2"/>
    </source>
</evidence>
<evidence type="ECO:0000259" key="5">
    <source>
        <dbReference type="Pfam" id="PF14490"/>
    </source>
</evidence>
<dbReference type="GO" id="GO:0008854">
    <property type="term" value="F:exodeoxyribonuclease V activity"/>
    <property type="evidence" value="ECO:0007669"/>
    <property type="project" value="UniProtKB-EC"/>
</dbReference>
<evidence type="ECO:0000259" key="4">
    <source>
        <dbReference type="Pfam" id="PF13538"/>
    </source>
</evidence>
<evidence type="ECO:0000313" key="7">
    <source>
        <dbReference type="Proteomes" id="UP000000657"/>
    </source>
</evidence>
<feature type="compositionally biased region" description="Low complexity" evidence="3">
    <location>
        <begin position="330"/>
        <end position="352"/>
    </location>
</feature>
<feature type="region of interest" description="Disordered" evidence="3">
    <location>
        <begin position="744"/>
        <end position="805"/>
    </location>
</feature>
<feature type="domain" description="ATP-dependent RecD2 DNA helicase-like helix-hairpin-helix" evidence="5">
    <location>
        <begin position="103"/>
        <end position="189"/>
    </location>
</feature>
<sequence>MPDEYPTAAAPGPGPARGAAPTAGPAPGADPVVADASADPTAVFAAFCEAALWPGLGRTTAARLPAAGITRPEHVDVGRLGTVEGVNGPRARRLADSFRAAAGTYAVVELLVAADLPARLARGATERLGPTAAEALRADPWMLLTATEAEIGQADRFARRRGLHRDDSRRGPAVLTHLLGRAATRAGDTAGPVDAVLQAAGREGVADPRQALDAALDDGRIIAVGDRIALERYAMAEQSIADGIERLLATAEPLRAGAPRVRRRPDDDADDADADADGSPATAGPPPTALMFDDEDAEDDDPPSGGHRASGAEQAGGDGRAGGDGGPAGMSGAVDADAPAGATGATGDDPVGSLDEVQLAAARAALESGVSVLTGGPGTGKSRTVAAVVRLAWAADAEVALAAPTGRAAKRLEELCGAPASTLHRLLGAQGRGGGFARGEHNPIDADLVVVDEASMLDAELAAALLDACAEGTHLMFVGDPAQLPSIGPGQVLTDLLESGEIPVTELRRLYRQVDGGAIAMLAAAVRGGELPPPPPGPGREVVVVPSSSSGEAAHRTVQLVTDSIPRALGIPVADIQVVTPVHAGPAGTGALNAALKRVLNPGAGAVSGFDVGDRVVATANHIDVGFANGEIGTVVAAGERGALRVAFPGGVVEVPAGILGDLRHGWAVTVHRAQGSEWPAVVAVFPPEAGRMLTRPLIYTALTRAATHLSIVAVNGPAVRQAVRNAGGRRRLTSLAALLAGEVAGELTEDDEDPDDEENLDDENPDGQDRNGQSLAGRHVGGRHLDGRDPRREGLRSGAGVKGG</sequence>
<gene>
    <name evidence="6" type="ordered locus">FRAAL2853</name>
</gene>
<dbReference type="Gene3D" id="3.40.50.300">
    <property type="entry name" value="P-loop containing nucleotide triphosphate hydrolases"/>
    <property type="match status" value="2"/>
</dbReference>
<dbReference type="GO" id="GO:0009338">
    <property type="term" value="C:exodeoxyribonuclease V complex"/>
    <property type="evidence" value="ECO:0007669"/>
    <property type="project" value="TreeGrafter"/>
</dbReference>
<keyword evidence="7" id="KW-1185">Reference proteome</keyword>
<keyword evidence="1" id="KW-0547">Nucleotide-binding</keyword>
<dbReference type="InterPro" id="IPR027417">
    <property type="entry name" value="P-loop_NTPase"/>
</dbReference>
<feature type="compositionally biased region" description="Basic and acidic residues" evidence="3">
    <location>
        <begin position="784"/>
        <end position="796"/>
    </location>
</feature>
<dbReference type="RefSeq" id="WP_011603999.1">
    <property type="nucleotide sequence ID" value="NC_008278.1"/>
</dbReference>
<dbReference type="Pfam" id="PF13538">
    <property type="entry name" value="UvrD_C_2"/>
    <property type="match status" value="1"/>
</dbReference>
<dbReference type="Gene3D" id="1.10.10.2220">
    <property type="match status" value="1"/>
</dbReference>
<dbReference type="Proteomes" id="UP000000657">
    <property type="component" value="Chromosome"/>
</dbReference>
<dbReference type="GO" id="GO:0006310">
    <property type="term" value="P:DNA recombination"/>
    <property type="evidence" value="ECO:0007669"/>
    <property type="project" value="TreeGrafter"/>
</dbReference>
<evidence type="ECO:0000256" key="2">
    <source>
        <dbReference type="ARBA" id="ARBA00022840"/>
    </source>
</evidence>
<dbReference type="EMBL" id="CT573213">
    <property type="protein sequence ID" value="CAJ61497.2"/>
    <property type="molecule type" value="Genomic_DNA"/>
</dbReference>
<dbReference type="KEGG" id="fal:FRAAL2853"/>
<feature type="compositionally biased region" description="Acidic residues" evidence="3">
    <location>
        <begin position="267"/>
        <end position="276"/>
    </location>
</feature>
<dbReference type="SUPFAM" id="SSF52540">
    <property type="entry name" value="P-loop containing nucleoside triphosphate hydrolases"/>
    <property type="match status" value="1"/>
</dbReference>
<dbReference type="GO" id="GO:0005524">
    <property type="term" value="F:ATP binding"/>
    <property type="evidence" value="ECO:0007669"/>
    <property type="project" value="UniProtKB-KW"/>
</dbReference>
<name>Q0RLV7_FRAAA</name>
<organism evidence="6 7">
    <name type="scientific">Frankia alni (strain DSM 45986 / CECT 9034 / ACN14a)</name>
    <dbReference type="NCBI Taxonomy" id="326424"/>
    <lineage>
        <taxon>Bacteria</taxon>
        <taxon>Bacillati</taxon>
        <taxon>Actinomycetota</taxon>
        <taxon>Actinomycetes</taxon>
        <taxon>Frankiales</taxon>
        <taxon>Frankiaceae</taxon>
        <taxon>Frankia</taxon>
    </lineage>
</organism>
<dbReference type="InterPro" id="IPR027785">
    <property type="entry name" value="UvrD-like_helicase_C"/>
</dbReference>
<dbReference type="CDD" id="cd18809">
    <property type="entry name" value="SF1_C_RecD"/>
    <property type="match status" value="1"/>
</dbReference>
<feature type="region of interest" description="Disordered" evidence="3">
    <location>
        <begin position="257"/>
        <end position="352"/>
    </location>
</feature>
<dbReference type="GO" id="GO:0017116">
    <property type="term" value="F:single-stranded DNA helicase activity"/>
    <property type="evidence" value="ECO:0007669"/>
    <property type="project" value="TreeGrafter"/>
</dbReference>
<feature type="compositionally biased region" description="Acidic residues" evidence="3">
    <location>
        <begin position="292"/>
        <end position="302"/>
    </location>
</feature>
<keyword evidence="6" id="KW-0378">Hydrolase</keyword>
<feature type="compositionally biased region" description="Acidic residues" evidence="3">
    <location>
        <begin position="748"/>
        <end position="767"/>
    </location>
</feature>
<feature type="domain" description="UvrD-like helicase C-terminal" evidence="4">
    <location>
        <begin position="665"/>
        <end position="713"/>
    </location>
</feature>
<dbReference type="AlphaFoldDB" id="Q0RLV7"/>
<accession>Q0RLV7</accession>
<feature type="region of interest" description="Disordered" evidence="3">
    <location>
        <begin position="1"/>
        <end position="33"/>
    </location>
</feature>
<dbReference type="PANTHER" id="PTHR43788:SF6">
    <property type="entry name" value="DNA HELICASE B"/>
    <property type="match status" value="1"/>
</dbReference>
<proteinExistence type="predicted"/>
<evidence type="ECO:0000256" key="1">
    <source>
        <dbReference type="ARBA" id="ARBA00022741"/>
    </source>
</evidence>
<dbReference type="Pfam" id="PF13604">
    <property type="entry name" value="AAA_30"/>
    <property type="match status" value="1"/>
</dbReference>
<dbReference type="eggNOG" id="COG0507">
    <property type="taxonomic scope" value="Bacteria"/>
</dbReference>
<dbReference type="InterPro" id="IPR050534">
    <property type="entry name" value="Coronavir_polyprotein_1ab"/>
</dbReference>
<reference evidence="6 7" key="1">
    <citation type="journal article" date="2007" name="Genome Res.">
        <title>Genome characteristics of facultatively symbiotic Frankia sp. strains reflect host range and host plant biogeography.</title>
        <authorList>
            <person name="Normand P."/>
            <person name="Lapierre P."/>
            <person name="Tisa L.S."/>
            <person name="Gogarten J.P."/>
            <person name="Alloisio N."/>
            <person name="Bagnarol E."/>
            <person name="Bassi C.A."/>
            <person name="Berry A.M."/>
            <person name="Bickhart D.M."/>
            <person name="Choisne N."/>
            <person name="Couloux A."/>
            <person name="Cournoyer B."/>
            <person name="Cruveiller S."/>
            <person name="Daubin V."/>
            <person name="Demange N."/>
            <person name="Francino M.P."/>
            <person name="Goltsman E."/>
            <person name="Huang Y."/>
            <person name="Kopp O.R."/>
            <person name="Labarre L."/>
            <person name="Lapidus A."/>
            <person name="Lavire C."/>
            <person name="Marechal J."/>
            <person name="Martinez M."/>
            <person name="Mastronunzio J.E."/>
            <person name="Mullin B.C."/>
            <person name="Niemann J."/>
            <person name="Pujic P."/>
            <person name="Rawnsley T."/>
            <person name="Rouy Z."/>
            <person name="Schenowitz C."/>
            <person name="Sellstedt A."/>
            <person name="Tavares F."/>
            <person name="Tomkins J.P."/>
            <person name="Vallenet D."/>
            <person name="Valverde C."/>
            <person name="Wall L.G."/>
            <person name="Wang Y."/>
            <person name="Medigue C."/>
            <person name="Benson D.R."/>
        </authorList>
    </citation>
    <scope>NUCLEOTIDE SEQUENCE [LARGE SCALE GENOMIC DNA]</scope>
    <source>
        <strain evidence="7">DSM 45986 / CECT 9034 / ACN14a</strain>
    </source>
</reference>
<dbReference type="Pfam" id="PF14490">
    <property type="entry name" value="HHH_RecD2"/>
    <property type="match status" value="1"/>
</dbReference>
<dbReference type="EC" id="3.1.11.5" evidence="6"/>
<dbReference type="PANTHER" id="PTHR43788">
    <property type="entry name" value="DNA2/NAM7 HELICASE FAMILY MEMBER"/>
    <property type="match status" value="1"/>
</dbReference>
<dbReference type="CDD" id="cd17933">
    <property type="entry name" value="DEXSc_RecD-like"/>
    <property type="match status" value="1"/>
</dbReference>
<dbReference type="HOGENOM" id="CLU_007524_0_3_11"/>
<dbReference type="Gene3D" id="2.30.30.940">
    <property type="match status" value="1"/>
</dbReference>
<dbReference type="InterPro" id="IPR029493">
    <property type="entry name" value="RecD2-like_HHH"/>
</dbReference>